<gene>
    <name evidence="2" type="ORF">KGD83_20570</name>
</gene>
<keyword evidence="1" id="KW-0732">Signal</keyword>
<protein>
    <submittedName>
        <fullName evidence="2">Uncharacterized protein</fullName>
    </submittedName>
</protein>
<evidence type="ECO:0000313" key="3">
    <source>
        <dbReference type="Proteomes" id="UP000678016"/>
    </source>
</evidence>
<dbReference type="RefSeq" id="WP_212640730.1">
    <property type="nucleotide sequence ID" value="NZ_CP074132.1"/>
</dbReference>
<feature type="chain" id="PRO_5046091522" evidence="1">
    <location>
        <begin position="25"/>
        <end position="96"/>
    </location>
</feature>
<name>A0ABX8C3J4_9ACTN</name>
<sequence length="96" mass="10208">MRRLVTAAPAASAAVRLATATAHAAAGLLTIGWDRYSDPNGCYYEPHYFPARVVNETDTRAFVFSGPECTGDVVAAIEPGQTLDVHERDSPVFIGG</sequence>
<evidence type="ECO:0000256" key="1">
    <source>
        <dbReference type="SAM" id="SignalP"/>
    </source>
</evidence>
<dbReference type="Proteomes" id="UP000678016">
    <property type="component" value="Chromosome"/>
</dbReference>
<reference evidence="3" key="1">
    <citation type="submission" date="2021-05" db="EMBL/GenBank/DDBJ databases">
        <title>Direct Submission.</title>
        <authorList>
            <person name="Li K."/>
            <person name="Gao J."/>
        </authorList>
    </citation>
    <scope>NUCLEOTIDE SEQUENCE [LARGE SCALE GENOMIC DNA]</scope>
    <source>
        <strain evidence="3">HDS12</strain>
    </source>
</reference>
<accession>A0ABX8C3J4</accession>
<organism evidence="2 3">
    <name type="scientific">Nocardiopsis akebiae</name>
    <dbReference type="NCBI Taxonomy" id="2831968"/>
    <lineage>
        <taxon>Bacteria</taxon>
        <taxon>Bacillati</taxon>
        <taxon>Actinomycetota</taxon>
        <taxon>Actinomycetes</taxon>
        <taxon>Streptosporangiales</taxon>
        <taxon>Nocardiopsidaceae</taxon>
        <taxon>Nocardiopsis</taxon>
    </lineage>
</organism>
<keyword evidence="3" id="KW-1185">Reference proteome</keyword>
<proteinExistence type="predicted"/>
<dbReference type="EMBL" id="CP074132">
    <property type="protein sequence ID" value="QUX27673.1"/>
    <property type="molecule type" value="Genomic_DNA"/>
</dbReference>
<feature type="signal peptide" evidence="1">
    <location>
        <begin position="1"/>
        <end position="24"/>
    </location>
</feature>
<evidence type="ECO:0000313" key="2">
    <source>
        <dbReference type="EMBL" id="QUX27673.1"/>
    </source>
</evidence>